<accession>A0AAV5B1K2</accession>
<proteinExistence type="predicted"/>
<dbReference type="EMBL" id="BQKC01000001">
    <property type="protein sequence ID" value="GJM54506.1"/>
    <property type="molecule type" value="Genomic_DNA"/>
</dbReference>
<evidence type="ECO:0000313" key="3">
    <source>
        <dbReference type="Proteomes" id="UP001055025"/>
    </source>
</evidence>
<sequence>MGSRVWNPIRPTLPGAGSGKAEVPRWALRASPARPQPVPGGRFSKEEKPTPPAISSGRENRPKTHSGRPNNIQLGNYRRPEPVLGARTPGLAPCPRNPLPRTTRNRGRATHPPPGPSRSAD</sequence>
<dbReference type="AlphaFoldDB" id="A0AAV5B1K2"/>
<protein>
    <submittedName>
        <fullName evidence="2">Uncharacterized protein</fullName>
    </submittedName>
</protein>
<reference evidence="2" key="1">
    <citation type="journal article" date="2022" name="Int. J. Syst. Evol. Microbiol.">
        <title>Granulimonas faecalis gen. nov., sp. nov., and Leptogranulimonas caecicola gen. nov., sp. nov., novel lactate-producing Atopobiaceae bacteria isolated from mouse intestines, and an emended description of the family Atopobiaceae.</title>
        <authorList>
            <person name="Morinaga K."/>
            <person name="Kusada H."/>
            <person name="Sakamoto S."/>
            <person name="Murakami T."/>
            <person name="Toyoda A."/>
            <person name="Mori H."/>
            <person name="Meng X.Y."/>
            <person name="Takashino M."/>
            <person name="Murotomi K."/>
            <person name="Tamaki H."/>
        </authorList>
    </citation>
    <scope>NUCLEOTIDE SEQUENCE</scope>
    <source>
        <strain evidence="2">OPF53</strain>
    </source>
</reference>
<evidence type="ECO:0000313" key="2">
    <source>
        <dbReference type="EMBL" id="GJM54506.1"/>
    </source>
</evidence>
<evidence type="ECO:0000256" key="1">
    <source>
        <dbReference type="SAM" id="MobiDB-lite"/>
    </source>
</evidence>
<feature type="compositionally biased region" description="Pro residues" evidence="1">
    <location>
        <begin position="111"/>
        <end position="121"/>
    </location>
</feature>
<keyword evidence="3" id="KW-1185">Reference proteome</keyword>
<feature type="region of interest" description="Disordered" evidence="1">
    <location>
        <begin position="1"/>
        <end position="121"/>
    </location>
</feature>
<organism evidence="2 3">
    <name type="scientific">Granulimonas faecalis</name>
    <dbReference type="NCBI Taxonomy" id="2894155"/>
    <lineage>
        <taxon>Bacteria</taxon>
        <taxon>Bacillati</taxon>
        <taxon>Actinomycetota</taxon>
        <taxon>Coriobacteriia</taxon>
        <taxon>Coriobacteriales</taxon>
        <taxon>Kribbibacteriaceae</taxon>
        <taxon>Granulimonas</taxon>
    </lineage>
</organism>
<dbReference type="Proteomes" id="UP001055025">
    <property type="component" value="Unassembled WGS sequence"/>
</dbReference>
<name>A0AAV5B1K2_9ACTN</name>
<comment type="caution">
    <text evidence="2">The sequence shown here is derived from an EMBL/GenBank/DDBJ whole genome shotgun (WGS) entry which is preliminary data.</text>
</comment>
<gene>
    <name evidence="2" type="ORF">ATOP_01610</name>
</gene>